<evidence type="ECO:0000256" key="1">
    <source>
        <dbReference type="ARBA" id="ARBA00001974"/>
    </source>
</evidence>
<dbReference type="InterPro" id="IPR023753">
    <property type="entry name" value="FAD/NAD-binding_dom"/>
</dbReference>
<comment type="caution">
    <text evidence="7">The sequence shown here is derived from an EMBL/GenBank/DDBJ whole genome shotgun (WGS) entry which is preliminary data.</text>
</comment>
<dbReference type="InterPro" id="IPR036188">
    <property type="entry name" value="FAD/NAD-bd_sf"/>
</dbReference>
<feature type="domain" description="FAD/NAD(P)-binding" evidence="6">
    <location>
        <begin position="4"/>
        <end position="306"/>
    </location>
</feature>
<dbReference type="Pfam" id="PF07992">
    <property type="entry name" value="Pyr_redox_2"/>
    <property type="match status" value="1"/>
</dbReference>
<keyword evidence="5 7" id="KW-0560">Oxidoreductase</keyword>
<evidence type="ECO:0000256" key="5">
    <source>
        <dbReference type="ARBA" id="ARBA00023002"/>
    </source>
</evidence>
<keyword evidence="3" id="KW-0285">Flavoprotein</keyword>
<dbReference type="Proteomes" id="UP001597187">
    <property type="component" value="Unassembled WGS sequence"/>
</dbReference>
<reference evidence="7 8" key="1">
    <citation type="journal article" date="2019" name="Int. J. Syst. Evol. Microbiol.">
        <title>The Global Catalogue of Microorganisms (GCM) 10K type strain sequencing project: providing services to taxonomists for standard genome sequencing and annotation.</title>
        <authorList>
            <consortium name="The Broad Institute Genomics Platform"/>
            <consortium name="The Broad Institute Genome Sequencing Center for Infectious Disease"/>
            <person name="Wu L."/>
            <person name="Ma J."/>
        </authorList>
    </citation>
    <scope>NUCLEOTIDE SEQUENCE [LARGE SCALE GENOMIC DNA]</scope>
    <source>
        <strain evidence="7 8">CGMCC 1.12563</strain>
    </source>
</reference>
<dbReference type="InterPro" id="IPR051169">
    <property type="entry name" value="NADH-Q_oxidoreductase"/>
</dbReference>
<organism evidence="7 8">
    <name type="scientific">Halomarina rubra</name>
    <dbReference type="NCBI Taxonomy" id="2071873"/>
    <lineage>
        <taxon>Archaea</taxon>
        <taxon>Methanobacteriati</taxon>
        <taxon>Methanobacteriota</taxon>
        <taxon>Stenosarchaea group</taxon>
        <taxon>Halobacteria</taxon>
        <taxon>Halobacteriales</taxon>
        <taxon>Natronomonadaceae</taxon>
        <taxon>Halomarina</taxon>
    </lineage>
</organism>
<evidence type="ECO:0000256" key="4">
    <source>
        <dbReference type="ARBA" id="ARBA00022827"/>
    </source>
</evidence>
<dbReference type="RefSeq" id="WP_250875241.1">
    <property type="nucleotide sequence ID" value="NZ_JALXFV010000008.1"/>
</dbReference>
<evidence type="ECO:0000256" key="3">
    <source>
        <dbReference type="ARBA" id="ARBA00022630"/>
    </source>
</evidence>
<proteinExistence type="inferred from homology"/>
<dbReference type="SUPFAM" id="SSF51905">
    <property type="entry name" value="FAD/NAD(P)-binding domain"/>
    <property type="match status" value="2"/>
</dbReference>
<evidence type="ECO:0000256" key="2">
    <source>
        <dbReference type="ARBA" id="ARBA00005272"/>
    </source>
</evidence>
<comment type="similarity">
    <text evidence="2">Belongs to the NADH dehydrogenase family.</text>
</comment>
<sequence>MTENVVVLGSGYAGAGAVKSIEKKLGDRVDLTWVSDVDHHLVLHEAHRCIRNPRVKEKIAIPVDDIKKPSTRFVQAEVTNVDTDEQVVELDDGTEVNYDYCVVGIGSQTAFFGIEGLQEHALTLKNLSDALEIHDAIKEAARDATRADPAQVIVGGAGLSGIQSAGEIAEFRDMHRAPIDIHLVEGLDNVFPPGKPEIQAKLDEMLRDRDIQIHTGEFIGEVDDETVYVGDDKELDYDVLLWTGGITGQNVAEKLDIGQDERSHRLHASSSFKTSEPGVFAIGDSALVDQPGDEPAPPTAQAAWDAAEIVGENIKRDINDQPLQEWRYKDKGTVVSVGDEAVAQDIKPTEAIDIPIAQVLGNPFDGMAAETLKKGIAARWINKVAGPSHAAKAWPDM</sequence>
<dbReference type="EC" id="1.6.5.-" evidence="7"/>
<comment type="cofactor">
    <cofactor evidence="1">
        <name>FAD</name>
        <dbReference type="ChEBI" id="CHEBI:57692"/>
    </cofactor>
</comment>
<name>A0ABD6AZR6_9EURY</name>
<keyword evidence="8" id="KW-1185">Reference proteome</keyword>
<dbReference type="Gene3D" id="3.50.50.100">
    <property type="match status" value="1"/>
</dbReference>
<evidence type="ECO:0000259" key="6">
    <source>
        <dbReference type="Pfam" id="PF07992"/>
    </source>
</evidence>
<gene>
    <name evidence="7" type="ORF">ACFSBT_18740</name>
</gene>
<evidence type="ECO:0000313" key="8">
    <source>
        <dbReference type="Proteomes" id="UP001597187"/>
    </source>
</evidence>
<dbReference type="PANTHER" id="PTHR42913:SF3">
    <property type="entry name" value="64 KDA MITOCHONDRIAL NADH DEHYDROGENASE (EUROFUNG)"/>
    <property type="match status" value="1"/>
</dbReference>
<dbReference type="PANTHER" id="PTHR42913">
    <property type="entry name" value="APOPTOSIS-INDUCING FACTOR 1"/>
    <property type="match status" value="1"/>
</dbReference>
<protein>
    <submittedName>
        <fullName evidence="7">NAD(P)/FAD-dependent oxidoreductase</fullName>
        <ecNumber evidence="7">1.6.5.-</ecNumber>
    </submittedName>
</protein>
<dbReference type="PRINTS" id="PR00368">
    <property type="entry name" value="FADPNR"/>
</dbReference>
<evidence type="ECO:0000313" key="7">
    <source>
        <dbReference type="EMBL" id="MFD1515321.1"/>
    </source>
</evidence>
<dbReference type="GO" id="GO:0016491">
    <property type="term" value="F:oxidoreductase activity"/>
    <property type="evidence" value="ECO:0007669"/>
    <property type="project" value="UniProtKB-KW"/>
</dbReference>
<dbReference type="AlphaFoldDB" id="A0ABD6AZR6"/>
<accession>A0ABD6AZR6</accession>
<keyword evidence="4" id="KW-0274">FAD</keyword>
<dbReference type="EMBL" id="JBHUDC010000008">
    <property type="protein sequence ID" value="MFD1515321.1"/>
    <property type="molecule type" value="Genomic_DNA"/>
</dbReference>